<dbReference type="InterPro" id="IPR011642">
    <property type="entry name" value="Gate_dom"/>
</dbReference>
<keyword evidence="1" id="KW-0472">Membrane</keyword>
<feature type="transmembrane region" description="Helical" evidence="1">
    <location>
        <begin position="135"/>
        <end position="161"/>
    </location>
</feature>
<feature type="domain" description="Nucleoside transporter/FeoB GTPase Gate" evidence="2">
    <location>
        <begin position="138"/>
        <end position="235"/>
    </location>
</feature>
<feature type="transmembrane region" description="Helical" evidence="1">
    <location>
        <begin position="319"/>
        <end position="339"/>
    </location>
</feature>
<dbReference type="RefSeq" id="WP_380704198.1">
    <property type="nucleotide sequence ID" value="NZ_JBHSAP010000009.1"/>
</dbReference>
<name>A0ABV8JI24_9BACL</name>
<feature type="transmembrane region" description="Helical" evidence="1">
    <location>
        <begin position="12"/>
        <end position="32"/>
    </location>
</feature>
<feature type="transmembrane region" description="Helical" evidence="1">
    <location>
        <begin position="369"/>
        <end position="389"/>
    </location>
</feature>
<organism evidence="3 4">
    <name type="scientific">Salinithrix halophila</name>
    <dbReference type="NCBI Taxonomy" id="1485204"/>
    <lineage>
        <taxon>Bacteria</taxon>
        <taxon>Bacillati</taxon>
        <taxon>Bacillota</taxon>
        <taxon>Bacilli</taxon>
        <taxon>Bacillales</taxon>
        <taxon>Thermoactinomycetaceae</taxon>
        <taxon>Salinithrix</taxon>
    </lineage>
</organism>
<sequence length="451" mass="49570">MKNPNLPSFSAADYLKFILPSLIGIFLFMIPIPYKKDITIPVALLADWVEQQFIDVLPTVGTGIILLTVLGSLLTKMVKPSFIMKSPFFKALFDVSPAWLVTRVLGLIFAVMTLFQVGPEWVWSENTGQLLLFDLIPVLFSVFLFAGLFLPLLMDFGLLELCGALLTRIMRPVFTLPGRSSIDCIASWLGDGTIGVLLTSKQYEEGFYNKREAIVIGTTFSVVSITFTIVVLKEMDLSHLFLPYYLTIVLAGLAAALIMPRIPPLSRKPNSFYPGAEAKADETIPEGTSAFRWGMIQAAGRAKGNRFTRVLKGGLQNVLDMWMGVVPVVMALGTVALIVAEYTPFFRWLGAPFIPLLSLLQIPEAAEAAQTMVIGFADMFLPAIIGSGIESDMTRFVIACVSVTQLIYMSEVGGLLLGSKIPVNFKDLILIFLLRTLISLPIVALMAHLIF</sequence>
<keyword evidence="1" id="KW-0812">Transmembrane</keyword>
<feature type="transmembrane region" description="Helical" evidence="1">
    <location>
        <begin position="52"/>
        <end position="74"/>
    </location>
</feature>
<comment type="caution">
    <text evidence="3">The sequence shown here is derived from an EMBL/GenBank/DDBJ whole genome shotgun (WGS) entry which is preliminary data.</text>
</comment>
<feature type="transmembrane region" description="Helical" evidence="1">
    <location>
        <begin position="345"/>
        <end position="362"/>
    </location>
</feature>
<feature type="transmembrane region" description="Helical" evidence="1">
    <location>
        <begin position="395"/>
        <end position="417"/>
    </location>
</feature>
<keyword evidence="1" id="KW-1133">Transmembrane helix</keyword>
<proteinExistence type="predicted"/>
<gene>
    <name evidence="3" type="ORF">ACFOUO_08610</name>
</gene>
<dbReference type="EMBL" id="JBHSAP010000009">
    <property type="protein sequence ID" value="MFC4076871.1"/>
    <property type="molecule type" value="Genomic_DNA"/>
</dbReference>
<feature type="transmembrane region" description="Helical" evidence="1">
    <location>
        <begin position="95"/>
        <end position="115"/>
    </location>
</feature>
<evidence type="ECO:0000313" key="4">
    <source>
        <dbReference type="Proteomes" id="UP001595843"/>
    </source>
</evidence>
<feature type="transmembrane region" description="Helical" evidence="1">
    <location>
        <begin position="213"/>
        <end position="232"/>
    </location>
</feature>
<evidence type="ECO:0000256" key="1">
    <source>
        <dbReference type="SAM" id="Phobius"/>
    </source>
</evidence>
<evidence type="ECO:0000313" key="3">
    <source>
        <dbReference type="EMBL" id="MFC4076871.1"/>
    </source>
</evidence>
<feature type="transmembrane region" description="Helical" evidence="1">
    <location>
        <begin position="429"/>
        <end position="450"/>
    </location>
</feature>
<accession>A0ABV8JI24</accession>
<keyword evidence="4" id="KW-1185">Reference proteome</keyword>
<protein>
    <submittedName>
        <fullName evidence="3">YjiH family protein</fullName>
    </submittedName>
</protein>
<feature type="transmembrane region" description="Helical" evidence="1">
    <location>
        <begin position="244"/>
        <end position="262"/>
    </location>
</feature>
<evidence type="ECO:0000259" key="2">
    <source>
        <dbReference type="Pfam" id="PF07670"/>
    </source>
</evidence>
<dbReference type="Pfam" id="PF07670">
    <property type="entry name" value="Gate"/>
    <property type="match status" value="1"/>
</dbReference>
<reference evidence="4" key="1">
    <citation type="journal article" date="2019" name="Int. J. Syst. Evol. Microbiol.">
        <title>The Global Catalogue of Microorganisms (GCM) 10K type strain sequencing project: providing services to taxonomists for standard genome sequencing and annotation.</title>
        <authorList>
            <consortium name="The Broad Institute Genomics Platform"/>
            <consortium name="The Broad Institute Genome Sequencing Center for Infectious Disease"/>
            <person name="Wu L."/>
            <person name="Ma J."/>
        </authorList>
    </citation>
    <scope>NUCLEOTIDE SEQUENCE [LARGE SCALE GENOMIC DNA]</scope>
    <source>
        <strain evidence="4">IBRC-M 10813</strain>
    </source>
</reference>
<dbReference type="Proteomes" id="UP001595843">
    <property type="component" value="Unassembled WGS sequence"/>
</dbReference>